<dbReference type="Gene3D" id="2.130.10.10">
    <property type="entry name" value="YVTN repeat-like/Quinoprotein amine dehydrogenase"/>
    <property type="match status" value="2"/>
</dbReference>
<name>A0A0U0W5G9_MYCBE</name>
<evidence type="ECO:0000313" key="3">
    <source>
        <dbReference type="Proteomes" id="UP000198875"/>
    </source>
</evidence>
<dbReference type="Proteomes" id="UP000198875">
    <property type="component" value="Unassembled WGS sequence"/>
</dbReference>
<reference evidence="2 3" key="1">
    <citation type="submission" date="2015-03" db="EMBL/GenBank/DDBJ databases">
        <authorList>
            <person name="Murphy D."/>
        </authorList>
    </citation>
    <scope>NUCLEOTIDE SEQUENCE [LARGE SCALE GENOMIC DNA]</scope>
    <source>
        <strain evidence="2 3">DSM 44277</strain>
    </source>
</reference>
<dbReference type="InterPro" id="IPR015943">
    <property type="entry name" value="WD40/YVTN_repeat-like_dom_sf"/>
</dbReference>
<evidence type="ECO:0000313" key="2">
    <source>
        <dbReference type="EMBL" id="CPR08877.1"/>
    </source>
</evidence>
<dbReference type="EMBL" id="CSTD01000001">
    <property type="protein sequence ID" value="CPR08877.1"/>
    <property type="molecule type" value="Genomic_DNA"/>
</dbReference>
<dbReference type="NCBIfam" id="TIGR02276">
    <property type="entry name" value="beta_rpt_yvtn"/>
    <property type="match status" value="1"/>
</dbReference>
<accession>A0A0U0W5G9</accession>
<sequence length="361" mass="36981">MKNKAVPNVSKLNGRNTTRNDGQGRHRAPGVRIAVDEGPISDLLGSPDGGLLLAANYGRDSVSVIDTDTWRVTGTVAGLGEPFSIAMDGLGDRAYVSIVSPACDAIAVIDPHANSVVATHPLEHHVTGLAASLDGSRVYATRNGRDRADLAVLETATGRVAAVGLPTAPHATAECVRIGPDGARLYLAANGPDGGQLLIMRATDAPRPVATVGIGMPIRDVALSPDGALAYVASCAPDEGAVVDAVDTRTHRITGTRKVGDVRGMLTGLTVSADGARIYLIGDTGITVLAAPTLDVVGAVAVTDHPSCVIESPDATWLYVADQCGAVTVAPVRSSAWQGAPDAATEGLPAHDAVWREPALV</sequence>
<dbReference type="InterPro" id="IPR051200">
    <property type="entry name" value="Host-pathogen_enzymatic-act"/>
</dbReference>
<organism evidence="2 3">
    <name type="scientific">Mycobacterium bohemicum DSM 44277</name>
    <dbReference type="NCBI Taxonomy" id="1236609"/>
    <lineage>
        <taxon>Bacteria</taxon>
        <taxon>Bacillati</taxon>
        <taxon>Actinomycetota</taxon>
        <taxon>Actinomycetes</taxon>
        <taxon>Mycobacteriales</taxon>
        <taxon>Mycobacteriaceae</taxon>
        <taxon>Mycobacterium</taxon>
    </lineage>
</organism>
<feature type="compositionally biased region" description="Polar residues" evidence="1">
    <location>
        <begin position="10"/>
        <end position="21"/>
    </location>
</feature>
<dbReference type="SUPFAM" id="SSF51004">
    <property type="entry name" value="C-terminal (heme d1) domain of cytochrome cd1-nitrite reductase"/>
    <property type="match status" value="1"/>
</dbReference>
<dbReference type="AlphaFoldDB" id="A0A0U0W5G9"/>
<protein>
    <submittedName>
        <fullName evidence="2">YVTN family beta-propeller repeat protein</fullName>
    </submittedName>
</protein>
<dbReference type="PANTHER" id="PTHR47197:SF3">
    <property type="entry name" value="DIHYDRO-HEME D1 DEHYDROGENASE"/>
    <property type="match status" value="1"/>
</dbReference>
<dbReference type="InterPro" id="IPR011964">
    <property type="entry name" value="YVTN_b-propeller_repeat"/>
</dbReference>
<dbReference type="PANTHER" id="PTHR47197">
    <property type="entry name" value="PROTEIN NIRF"/>
    <property type="match status" value="1"/>
</dbReference>
<feature type="region of interest" description="Disordered" evidence="1">
    <location>
        <begin position="1"/>
        <end position="27"/>
    </location>
</feature>
<dbReference type="OrthoDB" id="4565246at2"/>
<evidence type="ECO:0000256" key="1">
    <source>
        <dbReference type="SAM" id="MobiDB-lite"/>
    </source>
</evidence>
<gene>
    <name evidence="2" type="ORF">BN971_01382</name>
</gene>
<proteinExistence type="predicted"/>
<dbReference type="InterPro" id="IPR011048">
    <property type="entry name" value="Haem_d1_sf"/>
</dbReference>